<evidence type="ECO:0000256" key="2">
    <source>
        <dbReference type="ARBA" id="ARBA00022729"/>
    </source>
</evidence>
<dbReference type="Proteomes" id="UP000092247">
    <property type="component" value="Unassembled WGS sequence"/>
</dbReference>
<evidence type="ECO:0000256" key="6">
    <source>
        <dbReference type="SAM" id="SignalP"/>
    </source>
</evidence>
<proteinExistence type="predicted"/>
<evidence type="ECO:0000256" key="4">
    <source>
        <dbReference type="ARBA" id="ARBA00023139"/>
    </source>
</evidence>
<dbReference type="EMBL" id="LZEX01000001">
    <property type="protein sequence ID" value="OBU11457.1"/>
    <property type="molecule type" value="Genomic_DNA"/>
</dbReference>
<evidence type="ECO:0000313" key="8">
    <source>
        <dbReference type="EMBL" id="OBU11457.1"/>
    </source>
</evidence>
<organism evidence="8 9">
    <name type="scientific">Morganella psychrotolerans</name>
    <dbReference type="NCBI Taxonomy" id="368603"/>
    <lineage>
        <taxon>Bacteria</taxon>
        <taxon>Pseudomonadati</taxon>
        <taxon>Pseudomonadota</taxon>
        <taxon>Gammaproteobacteria</taxon>
        <taxon>Enterobacterales</taxon>
        <taxon>Morganellaceae</taxon>
        <taxon>Morganella</taxon>
    </lineage>
</organism>
<dbReference type="GO" id="GO:0009279">
    <property type="term" value="C:cell outer membrane"/>
    <property type="evidence" value="ECO:0007669"/>
    <property type="project" value="UniProtKB-SubCell"/>
</dbReference>
<dbReference type="InterPro" id="IPR008816">
    <property type="entry name" value="Gly_zipper_2TM_dom"/>
</dbReference>
<keyword evidence="2 6" id="KW-0732">Signal</keyword>
<comment type="caution">
    <text evidence="8">The sequence shown here is derived from an EMBL/GenBank/DDBJ whole genome shotgun (WGS) entry which is preliminary data.</text>
</comment>
<feature type="domain" description="Glycine zipper 2TM" evidence="7">
    <location>
        <begin position="62"/>
        <end position="103"/>
    </location>
</feature>
<evidence type="ECO:0000256" key="1">
    <source>
        <dbReference type="ARBA" id="ARBA00004459"/>
    </source>
</evidence>
<keyword evidence="3" id="KW-0472">Membrane</keyword>
<sequence>MYKRFLAGAFAVVALSGCVNMDTLSGDTYSAEQAKSVQTVTYATIMSARPVTIQAGGKENVLGAVGGAVLGGILGSTIGGGTGQTLATAAGAIAGGVAGQSVQGAMNNTAGVELELKQDNGEIIVVVQKQGKTPFSVGQRVRIAKSGSTYTVSPRS</sequence>
<dbReference type="InterPro" id="IPR051407">
    <property type="entry name" value="Bact_OM_lipoprot/Surf_antigen"/>
</dbReference>
<keyword evidence="5" id="KW-0449">Lipoprotein</keyword>
<reference evidence="8 9" key="1">
    <citation type="submission" date="2016-06" db="EMBL/GenBank/DDBJ databases">
        <authorList>
            <person name="Kjaerup R.B."/>
            <person name="Dalgaard T.S."/>
            <person name="Juul-Madsen H.R."/>
        </authorList>
    </citation>
    <scope>NUCLEOTIDE SEQUENCE [LARGE SCALE GENOMIC DNA]</scope>
    <source>
        <strain evidence="8 9">GCSL-Mp3</strain>
    </source>
</reference>
<keyword evidence="4" id="KW-0564">Palmitate</keyword>
<name>A0A1B8HQ76_9GAMM</name>
<gene>
    <name evidence="8" type="ORF">AYY17_01625</name>
</gene>
<dbReference type="PANTHER" id="PTHR35603:SF1">
    <property type="entry name" value="OUTER MEMBRANE LIPOPROTEIN SLYB"/>
    <property type="match status" value="1"/>
</dbReference>
<protein>
    <recommendedName>
        <fullName evidence="7">Glycine zipper 2TM domain-containing protein</fullName>
    </recommendedName>
</protein>
<evidence type="ECO:0000259" key="7">
    <source>
        <dbReference type="Pfam" id="PF05433"/>
    </source>
</evidence>
<dbReference type="PROSITE" id="PS51257">
    <property type="entry name" value="PROKAR_LIPOPROTEIN"/>
    <property type="match status" value="1"/>
</dbReference>
<comment type="subcellular location">
    <subcellularLocation>
        <location evidence="1">Cell outer membrane</location>
        <topology evidence="1">Lipid-anchor</topology>
    </subcellularLocation>
</comment>
<dbReference type="PANTHER" id="PTHR35603">
    <property type="match status" value="1"/>
</dbReference>
<evidence type="ECO:0000313" key="9">
    <source>
        <dbReference type="Proteomes" id="UP000092247"/>
    </source>
</evidence>
<dbReference type="Pfam" id="PF05433">
    <property type="entry name" value="Rick_17kDa_Anti"/>
    <property type="match status" value="1"/>
</dbReference>
<feature type="signal peptide" evidence="6">
    <location>
        <begin position="1"/>
        <end position="21"/>
    </location>
</feature>
<dbReference type="RefSeq" id="WP_067420746.1">
    <property type="nucleotide sequence ID" value="NZ_CBCPID010000003.1"/>
</dbReference>
<evidence type="ECO:0000256" key="3">
    <source>
        <dbReference type="ARBA" id="ARBA00023136"/>
    </source>
</evidence>
<accession>A0A1B8HQ76</accession>
<evidence type="ECO:0000256" key="5">
    <source>
        <dbReference type="ARBA" id="ARBA00023288"/>
    </source>
</evidence>
<dbReference type="AlphaFoldDB" id="A0A1B8HQ76"/>
<feature type="chain" id="PRO_5008609921" description="Glycine zipper 2TM domain-containing protein" evidence="6">
    <location>
        <begin position="22"/>
        <end position="156"/>
    </location>
</feature>
<dbReference type="STRING" id="368603.AYY16_05405"/>